<keyword evidence="7" id="KW-0406">Ion transport</keyword>
<evidence type="ECO:0000256" key="5">
    <source>
        <dbReference type="ARBA" id="ARBA00022989"/>
    </source>
</evidence>
<dbReference type="STRING" id="77044.A0A1W2TXJ0"/>
<sequence>MEVANPTSTPLEMNTTNAGATGFVSESTVANAVQRHLELRLYLSHFLSTWNSRAFEFAATLFLAAVYPNTLLQVSVYALVRSAAAIVFSRALGLLIDRGDRLAVVRLSIVGRGLAVAASSGIFWALLTVVGSGKVRTPLFALAIILAAVEKISSVANLVAVERDWVVVITEGNAANRQSLNARMRRIDLICKLLGPLAISSIAIASTLVAIYVTLAMSILSVPIEYICISNVFHAYPALRRRQEAATEREATEQVTTQPVERKSLLGWVTATATNIFPVSSLAFYFRHSVFAPSFALSLLYLTVLSFSGQMITYLLAVGYTSLYIGIARTVSTVFEVSATWIAPRLIRRLGPVRAGLWGINWQITWVAGGLVWFFAGLHGVGPDAVTSNPIFAATGLAAAVALSRVGLWVYDLSAQNIIQDSIEPEFRGSFSTTEAAFQNLFELLSYATTIIFPRANQFRWPVLISVVTVYAAGIIYSSFVRKNRGHLVHLPCLAQKY</sequence>
<comment type="caution">
    <text evidence="7">Lacks conserved residue(s) required for the propagation of feature annotation.</text>
</comment>
<evidence type="ECO:0000256" key="6">
    <source>
        <dbReference type="ARBA" id="ARBA00023136"/>
    </source>
</evidence>
<dbReference type="OMA" id="VAMGHVM"/>
<feature type="transmembrane region" description="Helical" evidence="7">
    <location>
        <begin position="355"/>
        <end position="376"/>
    </location>
</feature>
<feature type="transmembrane region" description="Helical" evidence="7">
    <location>
        <begin position="298"/>
        <end position="317"/>
    </location>
</feature>
<dbReference type="InterPro" id="IPR009716">
    <property type="entry name" value="Ferroportin-1"/>
</dbReference>
<dbReference type="Pfam" id="PF06963">
    <property type="entry name" value="FPN1"/>
    <property type="match status" value="1"/>
</dbReference>
<feature type="transmembrane region" description="Helical" evidence="7">
    <location>
        <begin position="461"/>
        <end position="480"/>
    </location>
</feature>
<name>A0A1W2TXJ0_ROSNE</name>
<feature type="transmembrane region" description="Helical" evidence="7">
    <location>
        <begin position="193"/>
        <end position="215"/>
    </location>
</feature>
<dbReference type="PANTHER" id="PTHR11660">
    <property type="entry name" value="SOLUTE CARRIER FAMILY 40 MEMBER"/>
    <property type="match status" value="1"/>
</dbReference>
<keyword evidence="4 7" id="KW-0812">Transmembrane</keyword>
<dbReference type="SUPFAM" id="SSF103473">
    <property type="entry name" value="MFS general substrate transporter"/>
    <property type="match status" value="1"/>
</dbReference>
<evidence type="ECO:0000256" key="2">
    <source>
        <dbReference type="ARBA" id="ARBA00006279"/>
    </source>
</evidence>
<keyword evidence="6 7" id="KW-0472">Membrane</keyword>
<feature type="transmembrane region" description="Helical" evidence="7">
    <location>
        <begin position="103"/>
        <end position="127"/>
    </location>
</feature>
<dbReference type="OrthoDB" id="648861at2759"/>
<dbReference type="InterPro" id="IPR036259">
    <property type="entry name" value="MFS_trans_sf"/>
</dbReference>
<dbReference type="PANTHER" id="PTHR11660:SF57">
    <property type="entry name" value="SOLUTE CARRIER FAMILY 40 MEMBER"/>
    <property type="match status" value="1"/>
</dbReference>
<feature type="transmembrane region" description="Helical" evidence="7">
    <location>
        <begin position="139"/>
        <end position="160"/>
    </location>
</feature>
<comment type="similarity">
    <text evidence="2 7">Belongs to the ferroportin (FP) (TC 2.A.100) family. SLC40A subfamily.</text>
</comment>
<evidence type="ECO:0000256" key="1">
    <source>
        <dbReference type="ARBA" id="ARBA00004141"/>
    </source>
</evidence>
<evidence type="ECO:0000313" key="8">
    <source>
        <dbReference type="EMBL" id="GAP93437.1"/>
    </source>
</evidence>
<organism evidence="8">
    <name type="scientific">Rosellinia necatrix</name>
    <name type="common">White root-rot fungus</name>
    <dbReference type="NCBI Taxonomy" id="77044"/>
    <lineage>
        <taxon>Eukaryota</taxon>
        <taxon>Fungi</taxon>
        <taxon>Dikarya</taxon>
        <taxon>Ascomycota</taxon>
        <taxon>Pezizomycotina</taxon>
        <taxon>Sordariomycetes</taxon>
        <taxon>Xylariomycetidae</taxon>
        <taxon>Xylariales</taxon>
        <taxon>Xylariaceae</taxon>
        <taxon>Rosellinia</taxon>
    </lineage>
</organism>
<protein>
    <recommendedName>
        <fullName evidence="7">Solute carrier family 40 member</fullName>
    </recommendedName>
</protein>
<keyword evidence="5 7" id="KW-1133">Transmembrane helix</keyword>
<keyword evidence="3 7" id="KW-0813">Transport</keyword>
<dbReference type="GO" id="GO:0005381">
    <property type="term" value="F:iron ion transmembrane transporter activity"/>
    <property type="evidence" value="ECO:0007669"/>
    <property type="project" value="UniProtKB-UniRule"/>
</dbReference>
<evidence type="ECO:0000313" key="9">
    <source>
        <dbReference type="Proteomes" id="UP000054516"/>
    </source>
</evidence>
<comment type="function">
    <text evidence="7">May be involved in iron transport and iron homeostasis.</text>
</comment>
<dbReference type="GO" id="GO:0016020">
    <property type="term" value="C:membrane"/>
    <property type="evidence" value="ECO:0007669"/>
    <property type="project" value="UniProtKB-SubCell"/>
</dbReference>
<proteinExistence type="inferred from homology"/>
<dbReference type="EMBL" id="DF977567">
    <property type="protein sequence ID" value="GAP93437.1"/>
    <property type="molecule type" value="Genomic_DNA"/>
</dbReference>
<comment type="subcellular location">
    <subcellularLocation>
        <location evidence="1 7">Membrane</location>
        <topology evidence="1 7">Multi-pass membrane protein</topology>
    </subcellularLocation>
</comment>
<feature type="transmembrane region" description="Helical" evidence="7">
    <location>
        <begin position="265"/>
        <end position="286"/>
    </location>
</feature>
<reference evidence="8" key="1">
    <citation type="submission" date="2016-03" db="EMBL/GenBank/DDBJ databases">
        <title>Draft genome sequence of Rosellinia necatrix.</title>
        <authorList>
            <person name="Kanematsu S."/>
        </authorList>
    </citation>
    <scope>NUCLEOTIDE SEQUENCE [LARGE SCALE GENOMIC DNA]</scope>
    <source>
        <strain evidence="8">W97</strain>
    </source>
</reference>
<keyword evidence="9" id="KW-1185">Reference proteome</keyword>
<evidence type="ECO:0000256" key="7">
    <source>
        <dbReference type="RuleBase" id="RU365065"/>
    </source>
</evidence>
<dbReference type="Gene3D" id="1.20.1250.20">
    <property type="entry name" value="MFS general substrate transporter like domains"/>
    <property type="match status" value="1"/>
</dbReference>
<dbReference type="Proteomes" id="UP000054516">
    <property type="component" value="Unassembled WGS sequence"/>
</dbReference>
<evidence type="ECO:0000256" key="4">
    <source>
        <dbReference type="ARBA" id="ARBA00022692"/>
    </source>
</evidence>
<gene>
    <name evidence="8" type="ORF">SAMD00023353_12200080</name>
</gene>
<dbReference type="AlphaFoldDB" id="A0A1W2TXJ0"/>
<feature type="transmembrane region" description="Helical" evidence="7">
    <location>
        <begin position="391"/>
        <end position="411"/>
    </location>
</feature>
<evidence type="ECO:0000256" key="3">
    <source>
        <dbReference type="ARBA" id="ARBA00022448"/>
    </source>
</evidence>
<accession>A0A1W2TXJ0</accession>